<reference evidence="2" key="1">
    <citation type="submission" date="2016-10" db="EMBL/GenBank/DDBJ databases">
        <authorList>
            <person name="Varghese N."/>
            <person name="Submissions S."/>
        </authorList>
    </citation>
    <scope>NUCLEOTIDE SEQUENCE [LARGE SCALE GENOMIC DNA]</scope>
    <source>
        <strain evidence="2">DSM 19891</strain>
    </source>
</reference>
<dbReference type="SUPFAM" id="SSF48452">
    <property type="entry name" value="TPR-like"/>
    <property type="match status" value="1"/>
</dbReference>
<dbReference type="InterPro" id="IPR011990">
    <property type="entry name" value="TPR-like_helical_dom_sf"/>
</dbReference>
<dbReference type="InterPro" id="IPR021314">
    <property type="entry name" value="DUF2911"/>
</dbReference>
<name>A0A1I6KHV1_9FLAO</name>
<sequence>MKYSWFILSFIIYNISWGQMSHPKASPFSRIEQEVGLSKISIEYSRPSARGRTLFGNQENGEPGLVPYGRIWRVGANESTKISFDSDIVIDGQELKKGTYALYAFPEENKWQIVFHNNSTHWGDGRTNYNPEEDALRILVLPTKTHDFQESFLISFDNLDHNSVSMIWNWGNTQISTPIQFDTKSIMQRQIDEELSKTPTPQTFYEAARYYQEQGIYLIKALSYVDLAIEKGGDTYYYHRVRSLILADLNRYAEAIKEAKLSLKLAKKEDKDEFVRLNEDNIRKWKTLLSQNK</sequence>
<dbReference type="STRING" id="440514.SAMN04488010_3690"/>
<keyword evidence="2" id="KW-1185">Reference proteome</keyword>
<dbReference type="Pfam" id="PF11138">
    <property type="entry name" value="DUF2911"/>
    <property type="match status" value="1"/>
</dbReference>
<evidence type="ECO:0008006" key="3">
    <source>
        <dbReference type="Google" id="ProtNLM"/>
    </source>
</evidence>
<organism evidence="1 2">
    <name type="scientific">Maribacter stanieri</name>
    <dbReference type="NCBI Taxonomy" id="440514"/>
    <lineage>
        <taxon>Bacteria</taxon>
        <taxon>Pseudomonadati</taxon>
        <taxon>Bacteroidota</taxon>
        <taxon>Flavobacteriia</taxon>
        <taxon>Flavobacteriales</taxon>
        <taxon>Flavobacteriaceae</taxon>
        <taxon>Maribacter</taxon>
    </lineage>
</organism>
<protein>
    <recommendedName>
        <fullName evidence="3">DUF2911 domain-containing protein</fullName>
    </recommendedName>
</protein>
<dbReference type="EMBL" id="FOYX01000005">
    <property type="protein sequence ID" value="SFR90803.1"/>
    <property type="molecule type" value="Genomic_DNA"/>
</dbReference>
<gene>
    <name evidence="1" type="ORF">SAMN04488010_3690</name>
</gene>
<dbReference type="Gene3D" id="1.25.40.10">
    <property type="entry name" value="Tetratricopeptide repeat domain"/>
    <property type="match status" value="1"/>
</dbReference>
<evidence type="ECO:0000313" key="1">
    <source>
        <dbReference type="EMBL" id="SFR90803.1"/>
    </source>
</evidence>
<dbReference type="Proteomes" id="UP000199462">
    <property type="component" value="Unassembled WGS sequence"/>
</dbReference>
<dbReference type="AlphaFoldDB" id="A0A1I6KHV1"/>
<proteinExistence type="predicted"/>
<evidence type="ECO:0000313" key="2">
    <source>
        <dbReference type="Proteomes" id="UP000199462"/>
    </source>
</evidence>
<accession>A0A1I6KHV1</accession>